<feature type="signal peptide" evidence="1">
    <location>
        <begin position="1"/>
        <end position="22"/>
    </location>
</feature>
<keyword evidence="1" id="KW-0732">Signal</keyword>
<protein>
    <submittedName>
        <fullName evidence="2">Expressed protein</fullName>
    </submittedName>
</protein>
<dbReference type="InParanoid" id="D8Q5Q9"/>
<dbReference type="Proteomes" id="UP000007431">
    <property type="component" value="Unassembled WGS sequence"/>
</dbReference>
<name>D8Q5Q9_SCHCM</name>
<dbReference type="EMBL" id="GL377306">
    <property type="protein sequence ID" value="EFI97009.1"/>
    <property type="molecule type" value="Genomic_DNA"/>
</dbReference>
<keyword evidence="3" id="KW-1185">Reference proteome</keyword>
<reference evidence="2 3" key="1">
    <citation type="journal article" date="2010" name="Nat. Biotechnol.">
        <title>Genome sequence of the model mushroom Schizophyllum commune.</title>
        <authorList>
            <person name="Ohm R.A."/>
            <person name="de Jong J.F."/>
            <person name="Lugones L.G."/>
            <person name="Aerts A."/>
            <person name="Kothe E."/>
            <person name="Stajich J.E."/>
            <person name="de Vries R.P."/>
            <person name="Record E."/>
            <person name="Levasseur A."/>
            <person name="Baker S.E."/>
            <person name="Bartholomew K.A."/>
            <person name="Coutinho P.M."/>
            <person name="Erdmann S."/>
            <person name="Fowler T.J."/>
            <person name="Gathman A.C."/>
            <person name="Lombard V."/>
            <person name="Henrissat B."/>
            <person name="Knabe N."/>
            <person name="Kuees U."/>
            <person name="Lilly W.W."/>
            <person name="Lindquist E."/>
            <person name="Lucas S."/>
            <person name="Magnuson J.K."/>
            <person name="Piumi F."/>
            <person name="Raudaskoski M."/>
            <person name="Salamov A."/>
            <person name="Schmutz J."/>
            <person name="Schwarze F.W.M.R."/>
            <person name="vanKuyk P.A."/>
            <person name="Horton J.S."/>
            <person name="Grigoriev I.V."/>
            <person name="Woesten H.A.B."/>
        </authorList>
    </citation>
    <scope>NUCLEOTIDE SEQUENCE [LARGE SCALE GENOMIC DNA]</scope>
    <source>
        <strain evidence="3">H4-8 / FGSC 9210</strain>
    </source>
</reference>
<evidence type="ECO:0000256" key="1">
    <source>
        <dbReference type="SAM" id="SignalP"/>
    </source>
</evidence>
<dbReference type="eggNOG" id="ENOG502SREE">
    <property type="taxonomic scope" value="Eukaryota"/>
</dbReference>
<dbReference type="OMA" id="WAADISD"/>
<sequence length="350" mass="36979">MVHRILSLVFVAIAIASHAAQASPTPGLQVRDANTGLHVLDGLAVLEEVPEEAAYGTVDESTGNIYPFAANGTALGVVVENGNGATDMAGYTGDTDGMQDNSTALVSRAAQARGCTALDSKTVQTIPGWKRLSGLADSQISTRARNIGTNEGPDLPATICITTKPIDIAVNGKPKCSDNNQSIEGHFVGTNGAVEFSVLTGMDATIQSTTTRTTTFGIGVTYGASFELPGVSVGAETTISSEISNSYGETTSGSSLHQVTSKVTADHKDGQQCTINLNTKTCTTHGSANIPFIARGVVWFNYHDRVKGHYKWWYRMEDFLSESERSLFLQVDSVITSETKAAYGVVCKAK</sequence>
<evidence type="ECO:0000313" key="2">
    <source>
        <dbReference type="EMBL" id="EFI97009.1"/>
    </source>
</evidence>
<organism evidence="3">
    <name type="scientific">Schizophyllum commune (strain H4-8 / FGSC 9210)</name>
    <name type="common">Split gill fungus</name>
    <dbReference type="NCBI Taxonomy" id="578458"/>
    <lineage>
        <taxon>Eukaryota</taxon>
        <taxon>Fungi</taxon>
        <taxon>Dikarya</taxon>
        <taxon>Basidiomycota</taxon>
        <taxon>Agaricomycotina</taxon>
        <taxon>Agaricomycetes</taxon>
        <taxon>Agaricomycetidae</taxon>
        <taxon>Agaricales</taxon>
        <taxon>Schizophyllaceae</taxon>
        <taxon>Schizophyllum</taxon>
    </lineage>
</organism>
<dbReference type="HOGENOM" id="CLU_058858_1_0_1"/>
<proteinExistence type="predicted"/>
<feature type="chain" id="PRO_5003120617" evidence="1">
    <location>
        <begin position="23"/>
        <end position="350"/>
    </location>
</feature>
<accession>D8Q5Q9</accession>
<evidence type="ECO:0000313" key="3">
    <source>
        <dbReference type="Proteomes" id="UP000007431"/>
    </source>
</evidence>
<dbReference type="STRING" id="578458.D8Q5Q9"/>
<dbReference type="VEuPathDB" id="FungiDB:SCHCODRAFT_02667612"/>
<dbReference type="SUPFAM" id="SSF56973">
    <property type="entry name" value="Aerolisin/ETX pore-forming domain"/>
    <property type="match status" value="1"/>
</dbReference>
<gene>
    <name evidence="2" type="ORF">SCHCODRAFT_257272</name>
</gene>
<dbReference type="Gene3D" id="2.170.15.10">
    <property type="entry name" value="Proaerolysin, chain A, domain 3"/>
    <property type="match status" value="1"/>
</dbReference>
<dbReference type="AlphaFoldDB" id="D8Q5Q9"/>